<dbReference type="AlphaFoldDB" id="A0A0K8J843"/>
<evidence type="ECO:0000313" key="5">
    <source>
        <dbReference type="Proteomes" id="UP000196053"/>
    </source>
</evidence>
<accession>A0A0K8J843</accession>
<dbReference type="InterPro" id="IPR001034">
    <property type="entry name" value="DeoR_HTH"/>
</dbReference>
<dbReference type="PRINTS" id="PR00037">
    <property type="entry name" value="HTHLACR"/>
</dbReference>
<gene>
    <name evidence="4" type="ORF">SD1D_1970</name>
</gene>
<dbReference type="Proteomes" id="UP000196053">
    <property type="component" value="Chromosome I"/>
</dbReference>
<name>A0A0K8J843_9FIRM</name>
<reference evidence="5" key="1">
    <citation type="submission" date="2015-09" db="EMBL/GenBank/DDBJ databases">
        <authorList>
            <person name="Wibberg D."/>
        </authorList>
    </citation>
    <scope>NUCLEOTIDE SEQUENCE [LARGE SCALE GENOMIC DNA]</scope>
    <source>
        <strain evidence="5">SD1D</strain>
    </source>
</reference>
<dbReference type="InterPro" id="IPR036388">
    <property type="entry name" value="WH-like_DNA-bd_sf"/>
</dbReference>
<dbReference type="RefSeq" id="WP_058258749.1">
    <property type="nucleotide sequence ID" value="NZ_LN879430.1"/>
</dbReference>
<dbReference type="Gene3D" id="1.10.10.10">
    <property type="entry name" value="Winged helix-like DNA-binding domain superfamily/Winged helix DNA-binding domain"/>
    <property type="match status" value="1"/>
</dbReference>
<evidence type="ECO:0000313" key="4">
    <source>
        <dbReference type="EMBL" id="CUH93508.1"/>
    </source>
</evidence>
<dbReference type="KEGG" id="hsd:SD1D_1970"/>
<dbReference type="PANTHER" id="PTHR30363:SF46">
    <property type="entry name" value="LYSR FAMILY TRANSCRIPTIONAL REGULATOR"/>
    <property type="match status" value="1"/>
</dbReference>
<dbReference type="SUPFAM" id="SSF46785">
    <property type="entry name" value="Winged helix' DNA-binding domain"/>
    <property type="match status" value="1"/>
</dbReference>
<protein>
    <recommendedName>
        <fullName evidence="3">HTH deoR-type domain-containing protein</fullName>
    </recommendedName>
</protein>
<dbReference type="SMART" id="SM00420">
    <property type="entry name" value="HTH_DEOR"/>
    <property type="match status" value="1"/>
</dbReference>
<dbReference type="PANTHER" id="PTHR30363">
    <property type="entry name" value="HTH-TYPE TRANSCRIPTIONAL REGULATOR SRLR-RELATED"/>
    <property type="match status" value="1"/>
</dbReference>
<evidence type="ECO:0000256" key="1">
    <source>
        <dbReference type="ARBA" id="ARBA00023015"/>
    </source>
</evidence>
<organism evidence="4 5">
    <name type="scientific">Herbinix luporum</name>
    <dbReference type="NCBI Taxonomy" id="1679721"/>
    <lineage>
        <taxon>Bacteria</taxon>
        <taxon>Bacillati</taxon>
        <taxon>Bacillota</taxon>
        <taxon>Clostridia</taxon>
        <taxon>Lachnospirales</taxon>
        <taxon>Lachnospiraceae</taxon>
        <taxon>Herbinix</taxon>
    </lineage>
</organism>
<sequence length="83" mass="9401">MKHQMEFILQELDEKGSVRVSDLSKQLDCSEVTIRNDIQKLEDKGLLIRTHGGATKTGAQVSVNYQAGNLYKNADKKQLTLYF</sequence>
<dbReference type="GO" id="GO:0003700">
    <property type="term" value="F:DNA-binding transcription factor activity"/>
    <property type="evidence" value="ECO:0007669"/>
    <property type="project" value="InterPro"/>
</dbReference>
<dbReference type="Pfam" id="PF08220">
    <property type="entry name" value="HTH_DeoR"/>
    <property type="match status" value="1"/>
</dbReference>
<keyword evidence="1" id="KW-0805">Transcription regulation</keyword>
<proteinExistence type="predicted"/>
<evidence type="ECO:0000256" key="2">
    <source>
        <dbReference type="ARBA" id="ARBA00023163"/>
    </source>
</evidence>
<dbReference type="EMBL" id="LN879430">
    <property type="protein sequence ID" value="CUH93508.1"/>
    <property type="molecule type" value="Genomic_DNA"/>
</dbReference>
<evidence type="ECO:0000259" key="3">
    <source>
        <dbReference type="PROSITE" id="PS51000"/>
    </source>
</evidence>
<feature type="domain" description="HTH deoR-type" evidence="3">
    <location>
        <begin position="1"/>
        <end position="56"/>
    </location>
</feature>
<dbReference type="InterPro" id="IPR036390">
    <property type="entry name" value="WH_DNA-bd_sf"/>
</dbReference>
<dbReference type="PROSITE" id="PS51000">
    <property type="entry name" value="HTH_DEOR_2"/>
    <property type="match status" value="1"/>
</dbReference>
<keyword evidence="2" id="KW-0804">Transcription</keyword>
<keyword evidence="5" id="KW-1185">Reference proteome</keyword>
<dbReference type="InterPro" id="IPR050313">
    <property type="entry name" value="Carb_Metab_HTH_regulators"/>
</dbReference>